<name>A0A250JM41_9BACT</name>
<dbReference type="InterPro" id="IPR005358">
    <property type="entry name" value="Puta_zinc/iron-chelating_dom"/>
</dbReference>
<dbReference type="Pfam" id="PF03692">
    <property type="entry name" value="CxxCxxCC"/>
    <property type="match status" value="1"/>
</dbReference>
<dbReference type="AlphaFoldDB" id="A0A250JM41"/>
<evidence type="ECO:0000313" key="2">
    <source>
        <dbReference type="Proteomes" id="UP000217343"/>
    </source>
</evidence>
<organism evidence="1 2">
    <name type="scientific">Corallococcus macrosporus DSM 14697</name>
    <dbReference type="NCBI Taxonomy" id="1189310"/>
    <lineage>
        <taxon>Bacteria</taxon>
        <taxon>Pseudomonadati</taxon>
        <taxon>Myxococcota</taxon>
        <taxon>Myxococcia</taxon>
        <taxon>Myxococcales</taxon>
        <taxon>Cystobacterineae</taxon>
        <taxon>Myxococcaceae</taxon>
        <taxon>Corallococcus</taxon>
    </lineage>
</organism>
<keyword evidence="2" id="KW-1185">Reference proteome</keyword>
<dbReference type="KEGG" id="mmas:MYMAC_000032"/>
<dbReference type="OrthoDB" id="7391735at2"/>
<dbReference type="EMBL" id="CP022203">
    <property type="protein sequence ID" value="ATB44461.1"/>
    <property type="molecule type" value="Genomic_DNA"/>
</dbReference>
<gene>
    <name evidence="1" type="ORF">MYMAC_000032</name>
</gene>
<proteinExistence type="predicted"/>
<dbReference type="Proteomes" id="UP000217343">
    <property type="component" value="Chromosome"/>
</dbReference>
<reference evidence="1 2" key="1">
    <citation type="submission" date="2017-06" db="EMBL/GenBank/DDBJ databases">
        <title>Sequencing and comparative analysis of myxobacterial genomes.</title>
        <authorList>
            <person name="Rupp O."/>
            <person name="Goesmann A."/>
            <person name="Sogaard-Andersen L."/>
        </authorList>
    </citation>
    <scope>NUCLEOTIDE SEQUENCE [LARGE SCALE GENOMIC DNA]</scope>
    <source>
        <strain evidence="1 2">DSM 14697</strain>
    </source>
</reference>
<dbReference type="RefSeq" id="WP_095956564.1">
    <property type="nucleotide sequence ID" value="NZ_CP022203.1"/>
</dbReference>
<protein>
    <recommendedName>
        <fullName evidence="3">YkgJ family cysteine cluster protein</fullName>
    </recommendedName>
</protein>
<evidence type="ECO:0008006" key="3">
    <source>
        <dbReference type="Google" id="ProtNLM"/>
    </source>
</evidence>
<accession>A0A250JM41</accession>
<evidence type="ECO:0000313" key="1">
    <source>
        <dbReference type="EMBL" id="ATB44461.1"/>
    </source>
</evidence>
<sequence length="164" mass="17773">MPLNTLCLRCGMCCDGTLFTHVSLQPEEALALRRRGLAVGSRTDGTPALMQHCSALDGRACTVYTDRPASCRRYHCQLFAALAEKEVSLEEALAVVDEAHARVDAVARTLAPAAEGAPRSVLQRARRANLPEHGGPLSSADLATYERAEAYLDTHFRGRLGRRG</sequence>